<keyword evidence="3" id="KW-1185">Reference proteome</keyword>
<dbReference type="Pfam" id="PF03613">
    <property type="entry name" value="EIID-AGA"/>
    <property type="match status" value="1"/>
</dbReference>
<dbReference type="AlphaFoldDB" id="A0A0K1PFE0"/>
<dbReference type="Proteomes" id="UP000055590">
    <property type="component" value="Chromosome"/>
</dbReference>
<reference evidence="2 3" key="1">
    <citation type="submission" date="2015-08" db="EMBL/GenBank/DDBJ databases">
        <authorList>
            <person name="Babu N.S."/>
            <person name="Beckwith C.J."/>
            <person name="Beseler K.G."/>
            <person name="Brison A."/>
            <person name="Carone J.V."/>
            <person name="Caskin T.P."/>
            <person name="Diamond M."/>
            <person name="Durham M.E."/>
            <person name="Foxe J.M."/>
            <person name="Go M."/>
            <person name="Henderson B.A."/>
            <person name="Jones I.B."/>
            <person name="McGettigan J.A."/>
            <person name="Micheletti S.J."/>
            <person name="Nasrallah M.E."/>
            <person name="Ortiz D."/>
            <person name="Piller C.R."/>
            <person name="Privatt S.R."/>
            <person name="Schneider S.L."/>
            <person name="Sharp S."/>
            <person name="Smith T.C."/>
            <person name="Stanton J.D."/>
            <person name="Ullery H.E."/>
            <person name="Wilson R.J."/>
            <person name="Serrano M.G."/>
            <person name="Buck G."/>
            <person name="Lee V."/>
            <person name="Wang Y."/>
            <person name="Carvalho R."/>
            <person name="Voegtly L."/>
            <person name="Shi R."/>
            <person name="Duckworth R."/>
            <person name="Johnson A."/>
            <person name="Loviza R."/>
            <person name="Walstead R."/>
            <person name="Shah Z."/>
            <person name="Kiflezghi M."/>
            <person name="Wade K."/>
            <person name="Ball S.L."/>
            <person name="Bradley K.W."/>
            <person name="Asai D.J."/>
            <person name="Bowman C.A."/>
            <person name="Russell D.A."/>
            <person name="Pope W.H."/>
            <person name="Jacobs-Sera D."/>
            <person name="Hendrix R.W."/>
            <person name="Hatfull G.F."/>
        </authorList>
    </citation>
    <scope>NUCLEOTIDE SEQUENCE [LARGE SCALE GENOMIC DNA]</scope>
    <source>
        <strain evidence="2 3">DSM 27710</strain>
    </source>
</reference>
<dbReference type="EMBL" id="CP012332">
    <property type="protein sequence ID" value="AKU92225.1"/>
    <property type="molecule type" value="Genomic_DNA"/>
</dbReference>
<keyword evidence="1" id="KW-0472">Membrane</keyword>
<dbReference type="GO" id="GO:0009401">
    <property type="term" value="P:phosphoenolpyruvate-dependent sugar phosphotransferase system"/>
    <property type="evidence" value="ECO:0007669"/>
    <property type="project" value="InterPro"/>
</dbReference>
<protein>
    <submittedName>
        <fullName evidence="2">PTS system, mannose-specific IID component</fullName>
    </submittedName>
</protein>
<dbReference type="InterPro" id="IPR050303">
    <property type="entry name" value="GatZ_KbaZ_carbometab"/>
</dbReference>
<dbReference type="PROSITE" id="PS51108">
    <property type="entry name" value="PTS_EIID"/>
    <property type="match status" value="1"/>
</dbReference>
<feature type="transmembrane region" description="Helical" evidence="1">
    <location>
        <begin position="136"/>
        <end position="157"/>
    </location>
</feature>
<sequence>MSLIAHRSHAGLAARSALPGRIRLRVFLRSLLLQASWNPRGMQSLGMAHALWPALAWLHPEGEARTEAVKRHVAFFNTHPYLSAAILGGVLRHEERIARGEEPVEELERFRQALMFPLAAVGDSFFWLSLRPLAGLVAALSSPWTGLWAVAIFLGLYDLPHFALRVRLFVEGYRREGEVVEVLRRIGLLRWGARLRVAVAVLGGVAAAFVPIAFATGHHGAGNASFALLLGASIVAWAAAWWLLARRGSVAAGWIAVAVGIVLALVWA</sequence>
<dbReference type="InterPro" id="IPR004704">
    <property type="entry name" value="PTS_IID_man"/>
</dbReference>
<dbReference type="PANTHER" id="PTHR32502:SF23">
    <property type="entry name" value="TRANSPORT PROTEIN, PTS SYSTEM"/>
    <property type="match status" value="1"/>
</dbReference>
<feature type="transmembrane region" description="Helical" evidence="1">
    <location>
        <begin position="193"/>
        <end position="214"/>
    </location>
</feature>
<evidence type="ECO:0000313" key="3">
    <source>
        <dbReference type="Proteomes" id="UP000055590"/>
    </source>
</evidence>
<proteinExistence type="predicted"/>
<keyword evidence="1" id="KW-1133">Transmembrane helix</keyword>
<evidence type="ECO:0000256" key="1">
    <source>
        <dbReference type="SAM" id="Phobius"/>
    </source>
</evidence>
<name>A0A0K1PFE0_9BACT</name>
<organism evidence="2 3">
    <name type="scientific">Vulgatibacter incomptus</name>
    <dbReference type="NCBI Taxonomy" id="1391653"/>
    <lineage>
        <taxon>Bacteria</taxon>
        <taxon>Pseudomonadati</taxon>
        <taxon>Myxococcota</taxon>
        <taxon>Myxococcia</taxon>
        <taxon>Myxococcales</taxon>
        <taxon>Cystobacterineae</taxon>
        <taxon>Vulgatibacteraceae</taxon>
        <taxon>Vulgatibacter</taxon>
    </lineage>
</organism>
<accession>A0A0K1PFE0</accession>
<dbReference type="KEGG" id="vin:AKJ08_2612"/>
<dbReference type="STRING" id="1391653.AKJ08_2612"/>
<dbReference type="RefSeq" id="WP_050726427.1">
    <property type="nucleotide sequence ID" value="NZ_CP012332.1"/>
</dbReference>
<feature type="transmembrane region" description="Helical" evidence="1">
    <location>
        <begin position="251"/>
        <end position="267"/>
    </location>
</feature>
<dbReference type="GO" id="GO:0005886">
    <property type="term" value="C:plasma membrane"/>
    <property type="evidence" value="ECO:0007669"/>
    <property type="project" value="TreeGrafter"/>
</dbReference>
<evidence type="ECO:0000313" key="2">
    <source>
        <dbReference type="EMBL" id="AKU92225.1"/>
    </source>
</evidence>
<dbReference type="PANTHER" id="PTHR32502">
    <property type="entry name" value="N-ACETYLGALACTOSAMINE PERMEASE II COMPONENT-RELATED"/>
    <property type="match status" value="1"/>
</dbReference>
<keyword evidence="1" id="KW-0812">Transmembrane</keyword>
<feature type="transmembrane region" description="Helical" evidence="1">
    <location>
        <begin position="226"/>
        <end position="244"/>
    </location>
</feature>
<gene>
    <name evidence="2" type="ORF">AKJ08_2612</name>
</gene>